<proteinExistence type="predicted"/>
<sequence length="397" mass="44261">MFLKIRKSLKSKILATNSLTAFIIGMSMVAVMYVVTLNTLISQARENLKNATMSEATNIGVKIDNKINDVKELSSNEYLINYLSGKSISVEINDYLTSHTSKDIELNTGLINLEGVVLASSDEKKIGENYKEASFFKRALSNEQSLSQSIDFEEKTITHYFFSSVKSTDGKILGIVFLTLDENYLYAGIQSTTLKDIGHFTITNSDGIITYCPTGEHTLLSMWNLLPSEQENLFTKYGSYGAKITSLDHEPARDILNNYEGPTVFEHSSPETGKSEIFSFAKAGPYPLFLGTVIERHEIAAVAFTNALIIMALCTSLIVLYLIVANIILVKLLAPLKTLQKSVDSIIKGNLNQNIQIKSNDELRDLGDTLNVLTRELRKNLVIKRLRDKAHNTDEKH</sequence>
<keyword evidence="4" id="KW-1003">Cell membrane</keyword>
<dbReference type="SUPFAM" id="SSF103190">
    <property type="entry name" value="Sensory domain-like"/>
    <property type="match status" value="1"/>
</dbReference>
<evidence type="ECO:0000256" key="8">
    <source>
        <dbReference type="ARBA" id="ARBA00022741"/>
    </source>
</evidence>
<comment type="catalytic activity">
    <reaction evidence="1">
        <text>ATP + protein L-histidine = ADP + protein N-phospho-L-histidine.</text>
        <dbReference type="EC" id="2.7.13.3"/>
    </reaction>
</comment>
<feature type="transmembrane region" description="Helical" evidence="14">
    <location>
        <begin position="308"/>
        <end position="334"/>
    </location>
</feature>
<gene>
    <name evidence="16" type="ORF">UT18_C0028G0010</name>
</gene>
<keyword evidence="10" id="KW-0067">ATP-binding</keyword>
<evidence type="ECO:0000256" key="2">
    <source>
        <dbReference type="ARBA" id="ARBA00004651"/>
    </source>
</evidence>
<dbReference type="Gene3D" id="6.10.340.10">
    <property type="match status" value="1"/>
</dbReference>
<dbReference type="GO" id="GO:0005524">
    <property type="term" value="F:ATP binding"/>
    <property type="evidence" value="ECO:0007669"/>
    <property type="project" value="UniProtKB-KW"/>
</dbReference>
<dbReference type="InterPro" id="IPR050398">
    <property type="entry name" value="HssS/ArlS-like"/>
</dbReference>
<evidence type="ECO:0000256" key="11">
    <source>
        <dbReference type="ARBA" id="ARBA00022989"/>
    </source>
</evidence>
<keyword evidence="13 14" id="KW-0472">Membrane</keyword>
<keyword evidence="5" id="KW-0597">Phosphoprotein</keyword>
<evidence type="ECO:0000256" key="13">
    <source>
        <dbReference type="ARBA" id="ARBA00023136"/>
    </source>
</evidence>
<feature type="domain" description="HAMP" evidence="15">
    <location>
        <begin position="330"/>
        <end position="382"/>
    </location>
</feature>
<evidence type="ECO:0000256" key="7">
    <source>
        <dbReference type="ARBA" id="ARBA00022692"/>
    </source>
</evidence>
<dbReference type="Proteomes" id="UP000034207">
    <property type="component" value="Unassembled WGS sequence"/>
</dbReference>
<keyword evidence="8" id="KW-0547">Nucleotide-binding</keyword>
<evidence type="ECO:0000259" key="15">
    <source>
        <dbReference type="PROSITE" id="PS50885"/>
    </source>
</evidence>
<evidence type="ECO:0000313" key="17">
    <source>
        <dbReference type="Proteomes" id="UP000034207"/>
    </source>
</evidence>
<dbReference type="PANTHER" id="PTHR45528:SF1">
    <property type="entry name" value="SENSOR HISTIDINE KINASE CPXA"/>
    <property type="match status" value="1"/>
</dbReference>
<dbReference type="STRING" id="1618345.UT18_C0028G0010"/>
<organism evidence="16 17">
    <name type="scientific">candidate division CPR2 bacterium GW2011_GWC2_39_10</name>
    <dbReference type="NCBI Taxonomy" id="1618345"/>
    <lineage>
        <taxon>Bacteria</taxon>
        <taxon>Bacteria division CPR2</taxon>
    </lineage>
</organism>
<keyword evidence="11 14" id="KW-1133">Transmembrane helix</keyword>
<evidence type="ECO:0000256" key="6">
    <source>
        <dbReference type="ARBA" id="ARBA00022679"/>
    </source>
</evidence>
<dbReference type="PROSITE" id="PS50885">
    <property type="entry name" value="HAMP"/>
    <property type="match status" value="1"/>
</dbReference>
<keyword evidence="9 16" id="KW-0418">Kinase</keyword>
<reference evidence="16 17" key="1">
    <citation type="journal article" date="2015" name="Nature">
        <title>rRNA introns, odd ribosomes, and small enigmatic genomes across a large radiation of phyla.</title>
        <authorList>
            <person name="Brown C.T."/>
            <person name="Hug L.A."/>
            <person name="Thomas B.C."/>
            <person name="Sharon I."/>
            <person name="Castelle C.J."/>
            <person name="Singh A."/>
            <person name="Wilkins M.J."/>
            <person name="Williams K.H."/>
            <person name="Banfield J.F."/>
        </authorList>
    </citation>
    <scope>NUCLEOTIDE SEQUENCE [LARGE SCALE GENOMIC DNA]</scope>
</reference>
<evidence type="ECO:0000256" key="12">
    <source>
        <dbReference type="ARBA" id="ARBA00023012"/>
    </source>
</evidence>
<name>A0A0G0LPS1_UNCC2</name>
<dbReference type="Gene3D" id="3.30.450.20">
    <property type="entry name" value="PAS domain"/>
    <property type="match status" value="1"/>
</dbReference>
<evidence type="ECO:0000313" key="16">
    <source>
        <dbReference type="EMBL" id="KKQ93067.1"/>
    </source>
</evidence>
<dbReference type="EC" id="2.7.13.3" evidence="3"/>
<evidence type="ECO:0000256" key="5">
    <source>
        <dbReference type="ARBA" id="ARBA00022553"/>
    </source>
</evidence>
<evidence type="ECO:0000256" key="10">
    <source>
        <dbReference type="ARBA" id="ARBA00022840"/>
    </source>
</evidence>
<protein>
    <recommendedName>
        <fullName evidence="3">histidine kinase</fullName>
        <ecNumber evidence="3">2.7.13.3</ecNumber>
    </recommendedName>
</protein>
<feature type="transmembrane region" description="Helical" evidence="14">
    <location>
        <begin position="21"/>
        <end position="41"/>
    </location>
</feature>
<dbReference type="CDD" id="cd06225">
    <property type="entry name" value="HAMP"/>
    <property type="match status" value="1"/>
</dbReference>
<dbReference type="EMBL" id="LBVV01000028">
    <property type="protein sequence ID" value="KKQ93067.1"/>
    <property type="molecule type" value="Genomic_DNA"/>
</dbReference>
<keyword evidence="6" id="KW-0808">Transferase</keyword>
<dbReference type="GO" id="GO:0000155">
    <property type="term" value="F:phosphorelay sensor kinase activity"/>
    <property type="evidence" value="ECO:0007669"/>
    <property type="project" value="TreeGrafter"/>
</dbReference>
<evidence type="ECO:0000256" key="1">
    <source>
        <dbReference type="ARBA" id="ARBA00000085"/>
    </source>
</evidence>
<dbReference type="Pfam" id="PF02743">
    <property type="entry name" value="dCache_1"/>
    <property type="match status" value="1"/>
</dbReference>
<dbReference type="InterPro" id="IPR003660">
    <property type="entry name" value="HAMP_dom"/>
</dbReference>
<dbReference type="SUPFAM" id="SSF158472">
    <property type="entry name" value="HAMP domain-like"/>
    <property type="match status" value="1"/>
</dbReference>
<evidence type="ECO:0000256" key="14">
    <source>
        <dbReference type="SAM" id="Phobius"/>
    </source>
</evidence>
<dbReference type="InterPro" id="IPR033479">
    <property type="entry name" value="dCache_1"/>
</dbReference>
<comment type="subcellular location">
    <subcellularLocation>
        <location evidence="2">Cell membrane</location>
        <topology evidence="2">Multi-pass membrane protein</topology>
    </subcellularLocation>
</comment>
<evidence type="ECO:0000256" key="9">
    <source>
        <dbReference type="ARBA" id="ARBA00022777"/>
    </source>
</evidence>
<dbReference type="AlphaFoldDB" id="A0A0G0LPS1"/>
<accession>A0A0G0LPS1</accession>
<dbReference type="PANTHER" id="PTHR45528">
    <property type="entry name" value="SENSOR HISTIDINE KINASE CPXA"/>
    <property type="match status" value="1"/>
</dbReference>
<dbReference type="Pfam" id="PF00672">
    <property type="entry name" value="HAMP"/>
    <property type="match status" value="1"/>
</dbReference>
<keyword evidence="12" id="KW-0902">Two-component regulatory system</keyword>
<keyword evidence="7 14" id="KW-0812">Transmembrane</keyword>
<dbReference type="InterPro" id="IPR029151">
    <property type="entry name" value="Sensor-like_sf"/>
</dbReference>
<dbReference type="PATRIC" id="fig|1618345.3.peg.1147"/>
<evidence type="ECO:0000256" key="4">
    <source>
        <dbReference type="ARBA" id="ARBA00022475"/>
    </source>
</evidence>
<dbReference type="GO" id="GO:0005886">
    <property type="term" value="C:plasma membrane"/>
    <property type="evidence" value="ECO:0007669"/>
    <property type="project" value="UniProtKB-SubCell"/>
</dbReference>
<comment type="caution">
    <text evidence="16">The sequence shown here is derived from an EMBL/GenBank/DDBJ whole genome shotgun (WGS) entry which is preliminary data.</text>
</comment>
<dbReference type="SMART" id="SM00304">
    <property type="entry name" value="HAMP"/>
    <property type="match status" value="1"/>
</dbReference>
<evidence type="ECO:0000256" key="3">
    <source>
        <dbReference type="ARBA" id="ARBA00012438"/>
    </source>
</evidence>